<reference evidence="1" key="1">
    <citation type="submission" date="2020-07" db="EMBL/GenBank/DDBJ databases">
        <authorList>
            <person name="Pettersson B.M.F."/>
            <person name="Behra P.R.K."/>
            <person name="Ramesh M."/>
            <person name="Das S."/>
            <person name="Dasgupta S."/>
            <person name="Kirsebom L.A."/>
        </authorList>
    </citation>
    <scope>NUCLEOTIDE SEQUENCE</scope>
    <source>
        <strain evidence="1">DSM 45439</strain>
    </source>
</reference>
<comment type="caution">
    <text evidence="1">The sequence shown here is derived from an EMBL/GenBank/DDBJ whole genome shotgun (WGS) entry which is preliminary data.</text>
</comment>
<reference evidence="1" key="2">
    <citation type="journal article" date="2022" name="BMC Genomics">
        <title>Comparative genome analysis of mycobacteria focusing on tRNA and non-coding RNA.</title>
        <authorList>
            <person name="Behra P.R.K."/>
            <person name="Pettersson B.M.F."/>
            <person name="Ramesh M."/>
            <person name="Das S."/>
            <person name="Dasgupta S."/>
            <person name="Kirsebom L.A."/>
        </authorList>
    </citation>
    <scope>NUCLEOTIDE SEQUENCE</scope>
    <source>
        <strain evidence="1">DSM 45439</strain>
    </source>
</reference>
<sequence>MLHVERNRAGRRRLSEIAVLQRVQERVRSVTVWHADRGMTEAAPLLRRVLEDRMPS</sequence>
<evidence type="ECO:0000313" key="1">
    <source>
        <dbReference type="EMBL" id="MCV6989609.1"/>
    </source>
</evidence>
<dbReference type="AlphaFoldDB" id="A0AAW5S2H7"/>
<dbReference type="EMBL" id="JACKTG010000021">
    <property type="protein sequence ID" value="MCV6989609.1"/>
    <property type="molecule type" value="Genomic_DNA"/>
</dbReference>
<gene>
    <name evidence="1" type="ORF">H7I91_09835</name>
</gene>
<dbReference type="Proteomes" id="UP001207588">
    <property type="component" value="Unassembled WGS sequence"/>
</dbReference>
<accession>A0AAW5S2H7</accession>
<name>A0AAW5S2H7_MYCBC</name>
<protein>
    <submittedName>
        <fullName evidence="1">Conjugal transfer protein TrbB</fullName>
    </submittedName>
</protein>
<proteinExistence type="predicted"/>
<evidence type="ECO:0000313" key="2">
    <source>
        <dbReference type="Proteomes" id="UP001207588"/>
    </source>
</evidence>
<organism evidence="1 2">
    <name type="scientific">Mycobacterium bouchedurhonense</name>
    <dbReference type="NCBI Taxonomy" id="701041"/>
    <lineage>
        <taxon>Bacteria</taxon>
        <taxon>Bacillati</taxon>
        <taxon>Actinomycetota</taxon>
        <taxon>Actinomycetes</taxon>
        <taxon>Mycobacteriales</taxon>
        <taxon>Mycobacteriaceae</taxon>
        <taxon>Mycobacterium</taxon>
        <taxon>Mycobacterium avium complex (MAC)</taxon>
    </lineage>
</organism>